<keyword evidence="1" id="KW-1133">Transmembrane helix</keyword>
<feature type="chain" id="PRO_5046777151" description="Tissue inhibitor of metalloproteinase" evidence="2">
    <location>
        <begin position="29"/>
        <end position="191"/>
    </location>
</feature>
<dbReference type="InterPro" id="IPR008993">
    <property type="entry name" value="TIMP-like_OB-fold"/>
</dbReference>
<dbReference type="SUPFAM" id="SSF50242">
    <property type="entry name" value="TIMP-like"/>
    <property type="match status" value="1"/>
</dbReference>
<keyword evidence="1" id="KW-0812">Transmembrane</keyword>
<comment type="caution">
    <text evidence="3">The sequence shown here is derived from an EMBL/GenBank/DDBJ whole genome shotgun (WGS) entry which is preliminary data.</text>
</comment>
<evidence type="ECO:0000256" key="1">
    <source>
        <dbReference type="SAM" id="Phobius"/>
    </source>
</evidence>
<keyword evidence="1" id="KW-0472">Membrane</keyword>
<dbReference type="RefSeq" id="WP_201933080.1">
    <property type="nucleotide sequence ID" value="NZ_JAERSG010000001.1"/>
</dbReference>
<keyword evidence="2" id="KW-0732">Signal</keyword>
<evidence type="ECO:0000256" key="2">
    <source>
        <dbReference type="SAM" id="SignalP"/>
    </source>
</evidence>
<protein>
    <recommendedName>
        <fullName evidence="5">Tissue inhibitor of metalloproteinase</fullName>
    </recommendedName>
</protein>
<name>A0ABS1L4L8_9ACTN</name>
<dbReference type="Gene3D" id="2.40.50.120">
    <property type="match status" value="1"/>
</dbReference>
<evidence type="ECO:0000313" key="4">
    <source>
        <dbReference type="Proteomes" id="UP000636918"/>
    </source>
</evidence>
<accession>A0ABS1L4L8</accession>
<evidence type="ECO:0008006" key="5">
    <source>
        <dbReference type="Google" id="ProtNLM"/>
    </source>
</evidence>
<dbReference type="Proteomes" id="UP000636918">
    <property type="component" value="Unassembled WGS sequence"/>
</dbReference>
<keyword evidence="4" id="KW-1185">Reference proteome</keyword>
<dbReference type="EMBL" id="JAERSG010000001">
    <property type="protein sequence ID" value="MBL0746498.1"/>
    <property type="molecule type" value="Genomic_DNA"/>
</dbReference>
<gene>
    <name evidence="3" type="ORF">JI751_02665</name>
</gene>
<feature type="signal peptide" evidence="2">
    <location>
        <begin position="1"/>
        <end position="28"/>
    </location>
</feature>
<feature type="transmembrane region" description="Helical" evidence="1">
    <location>
        <begin position="164"/>
        <end position="185"/>
    </location>
</feature>
<evidence type="ECO:0000313" key="3">
    <source>
        <dbReference type="EMBL" id="MBL0746498.1"/>
    </source>
</evidence>
<organism evidence="3 4">
    <name type="scientific">Nocardioides baculatus</name>
    <dbReference type="NCBI Taxonomy" id="2801337"/>
    <lineage>
        <taxon>Bacteria</taxon>
        <taxon>Bacillati</taxon>
        <taxon>Actinomycetota</taxon>
        <taxon>Actinomycetes</taxon>
        <taxon>Propionibacteriales</taxon>
        <taxon>Nocardioidaceae</taxon>
        <taxon>Nocardioides</taxon>
    </lineage>
</organism>
<sequence>MFRAVRLAAALLLACLGLVFTVTSTASAADCTCKQAGLEKQVAKADLVFVGTVDKVEAQGNGFLYEITASRAYQGTPERKTQVLSAGGRDACGLGELGVGTSYVFFATGADTPYAADACGGTSVANPTKVDKVEGLLGPGTAVEPPPPPTAQLTPMEDAAPVGFARAAAPGAAAVLVGLLGLVVVRRLARR</sequence>
<proteinExistence type="predicted"/>
<reference evidence="3 4" key="1">
    <citation type="submission" date="2021-01" db="EMBL/GenBank/DDBJ databases">
        <title>Genome seq and assembly of Nocardiodes sp. G10.</title>
        <authorList>
            <person name="Chhetri G."/>
        </authorList>
    </citation>
    <scope>NUCLEOTIDE SEQUENCE [LARGE SCALE GENOMIC DNA]</scope>
    <source>
        <strain evidence="3 4">G10</strain>
    </source>
</reference>